<protein>
    <recommendedName>
        <fullName evidence="2">EF-hand domain-containing protein</fullName>
    </recommendedName>
</protein>
<dbReference type="Proteomes" id="UP000677228">
    <property type="component" value="Unassembled WGS sequence"/>
</dbReference>
<feature type="domain" description="EF-hand" evidence="2">
    <location>
        <begin position="1"/>
        <end position="28"/>
    </location>
</feature>
<dbReference type="SMART" id="SM00054">
    <property type="entry name" value="EFh"/>
    <property type="match status" value="2"/>
</dbReference>
<dbReference type="InterPro" id="IPR011992">
    <property type="entry name" value="EF-hand-dom_pair"/>
</dbReference>
<dbReference type="EMBL" id="CAJNOK010002945">
    <property type="protein sequence ID" value="CAF0881376.1"/>
    <property type="molecule type" value="Genomic_DNA"/>
</dbReference>
<dbReference type="Pfam" id="PF13202">
    <property type="entry name" value="EF-hand_5"/>
    <property type="match status" value="2"/>
</dbReference>
<dbReference type="AlphaFoldDB" id="A0A813XAL0"/>
<feature type="domain" description="EF-hand" evidence="2">
    <location>
        <begin position="444"/>
        <end position="477"/>
    </location>
</feature>
<comment type="caution">
    <text evidence="3">The sequence shown here is derived from an EMBL/GenBank/DDBJ whole genome shotgun (WGS) entry which is preliminary data.</text>
</comment>
<dbReference type="EMBL" id="CAJOBC010001039">
    <property type="protein sequence ID" value="CAF3650189.1"/>
    <property type="molecule type" value="Genomic_DNA"/>
</dbReference>
<keyword evidence="7" id="KW-1185">Reference proteome</keyword>
<dbReference type="Proteomes" id="UP000663829">
    <property type="component" value="Unassembled WGS sequence"/>
</dbReference>
<evidence type="ECO:0000313" key="5">
    <source>
        <dbReference type="EMBL" id="CAF3650189.1"/>
    </source>
</evidence>
<dbReference type="SUPFAM" id="SSF47473">
    <property type="entry name" value="EF-hand"/>
    <property type="match status" value="1"/>
</dbReference>
<dbReference type="PROSITE" id="PS00018">
    <property type="entry name" value="EF_HAND_1"/>
    <property type="match status" value="2"/>
</dbReference>
<dbReference type="Proteomes" id="UP000682733">
    <property type="component" value="Unassembled WGS sequence"/>
</dbReference>
<dbReference type="EMBL" id="CAJOBA010002946">
    <property type="protein sequence ID" value="CAF3665023.1"/>
    <property type="molecule type" value="Genomic_DNA"/>
</dbReference>
<dbReference type="InterPro" id="IPR002048">
    <property type="entry name" value="EF_hand_dom"/>
</dbReference>
<dbReference type="PROSITE" id="PS50222">
    <property type="entry name" value="EF_HAND_2"/>
    <property type="match status" value="2"/>
</dbReference>
<keyword evidence="1" id="KW-0106">Calcium</keyword>
<evidence type="ECO:0000256" key="1">
    <source>
        <dbReference type="ARBA" id="ARBA00022837"/>
    </source>
</evidence>
<proteinExistence type="predicted"/>
<dbReference type="InterPro" id="IPR018247">
    <property type="entry name" value="EF_Hand_1_Ca_BS"/>
</dbReference>
<reference evidence="3" key="1">
    <citation type="submission" date="2021-02" db="EMBL/GenBank/DDBJ databases">
        <authorList>
            <person name="Nowell W R."/>
        </authorList>
    </citation>
    <scope>NUCLEOTIDE SEQUENCE</scope>
</reference>
<accession>A0A813XAL0</accession>
<gene>
    <name evidence="3" type="ORF">GPM918_LOCUS6666</name>
    <name evidence="4" type="ORF">OVA965_LOCUS8637</name>
    <name evidence="5" type="ORF">SRO942_LOCUS6666</name>
    <name evidence="6" type="ORF">TMI583_LOCUS8633</name>
</gene>
<name>A0A813XAL0_9BILA</name>
<evidence type="ECO:0000313" key="6">
    <source>
        <dbReference type="EMBL" id="CAF3665023.1"/>
    </source>
</evidence>
<dbReference type="GO" id="GO:0005509">
    <property type="term" value="F:calcium ion binding"/>
    <property type="evidence" value="ECO:0007669"/>
    <property type="project" value="InterPro"/>
</dbReference>
<evidence type="ECO:0000313" key="3">
    <source>
        <dbReference type="EMBL" id="CAF0862551.1"/>
    </source>
</evidence>
<evidence type="ECO:0000313" key="7">
    <source>
        <dbReference type="Proteomes" id="UP000663829"/>
    </source>
</evidence>
<dbReference type="EMBL" id="CAJNOQ010001039">
    <property type="protein sequence ID" value="CAF0862551.1"/>
    <property type="molecule type" value="Genomic_DNA"/>
</dbReference>
<organism evidence="3 7">
    <name type="scientific">Didymodactylos carnosus</name>
    <dbReference type="NCBI Taxonomy" id="1234261"/>
    <lineage>
        <taxon>Eukaryota</taxon>
        <taxon>Metazoa</taxon>
        <taxon>Spiralia</taxon>
        <taxon>Gnathifera</taxon>
        <taxon>Rotifera</taxon>
        <taxon>Eurotatoria</taxon>
        <taxon>Bdelloidea</taxon>
        <taxon>Philodinida</taxon>
        <taxon>Philodinidae</taxon>
        <taxon>Didymodactylos</taxon>
    </lineage>
</organism>
<evidence type="ECO:0000259" key="2">
    <source>
        <dbReference type="PROSITE" id="PS50222"/>
    </source>
</evidence>
<evidence type="ECO:0000313" key="4">
    <source>
        <dbReference type="EMBL" id="CAF0881376.1"/>
    </source>
</evidence>
<dbReference type="Proteomes" id="UP000681722">
    <property type="component" value="Unassembled WGS sequence"/>
</dbReference>
<sequence length="477" mass="50318">MFSQADFNQDGSIDQNEFRQWARVQGGGGSGFDASSSVGGYSAQQYGDVSASQQYGGFEDGNLASGNVYGSNYESSQQYQPGGINAGSFSATQSGYESSSSAGGLYSGVGGLSAESKIVDYSSQTAGGLFNDPNPQIIRRAAAGGAVTYKQNILVKFLQPPPVPPPGPLIIKEVRPPQPPPPPPLVIRQRAPPLPSPPPLILRERPPQPPQSIASQTIIRRLNPIPVPPRSVIIERLPPLPPKPRDIIIERWIPYGAQAKRRVVVQRAAAARQYARPRNIIIVYEPIQARVVRQFQRLGVTPENPQAYIARYGAQLQDAHSLLQAARQAGVIEDISPPGGIASASSQFSSGFNTESYNAGFGSDATSLAAGYTSSGYEASSSGITGLQQGDDLSNLQVISGGQGLDLGSIGGQQFAYSGYDSALAGGAGISASSGFESYQQTGTGFDAAQAAFAAADRNRDGAIDQNEFRQFYQQGV</sequence>